<dbReference type="OMA" id="CACLAEM"/>
<gene>
    <name evidence="5" type="ORF">PCON_10073</name>
</gene>
<dbReference type="SMART" id="SM00338">
    <property type="entry name" value="BRLZ"/>
    <property type="match status" value="1"/>
</dbReference>
<dbReference type="SUPFAM" id="SSF57959">
    <property type="entry name" value="Leucine zipper domain"/>
    <property type="match status" value="1"/>
</dbReference>
<dbReference type="OrthoDB" id="5374328at2759"/>
<dbReference type="AlphaFoldDB" id="U4L420"/>
<dbReference type="InterPro" id="IPR046347">
    <property type="entry name" value="bZIP_sf"/>
</dbReference>
<dbReference type="GO" id="GO:0000976">
    <property type="term" value="F:transcription cis-regulatory region binding"/>
    <property type="evidence" value="ECO:0007669"/>
    <property type="project" value="InterPro"/>
</dbReference>
<evidence type="ECO:0000256" key="2">
    <source>
        <dbReference type="ARBA" id="ARBA00023242"/>
    </source>
</evidence>
<dbReference type="InterPro" id="IPR018287">
    <property type="entry name" value="Hap4_TF_heteromerisation"/>
</dbReference>
<evidence type="ECO:0000256" key="1">
    <source>
        <dbReference type="ARBA" id="ARBA00004123"/>
    </source>
</evidence>
<reference evidence="5 6" key="1">
    <citation type="journal article" date="2013" name="PLoS Genet.">
        <title>The genome and development-dependent transcriptomes of Pyronema confluens: a window into fungal evolution.</title>
        <authorList>
            <person name="Traeger S."/>
            <person name="Altegoer F."/>
            <person name="Freitag M."/>
            <person name="Gabaldon T."/>
            <person name="Kempken F."/>
            <person name="Kumar A."/>
            <person name="Marcet-Houben M."/>
            <person name="Poggeler S."/>
            <person name="Stajich J.E."/>
            <person name="Nowrousian M."/>
        </authorList>
    </citation>
    <scope>NUCLEOTIDE SEQUENCE [LARGE SCALE GENOMIC DNA]</scope>
    <source>
        <strain evidence="6">CBS 100304</strain>
        <tissue evidence="5">Vegetative mycelium</tissue>
    </source>
</reference>
<feature type="domain" description="BZIP" evidence="4">
    <location>
        <begin position="69"/>
        <end position="84"/>
    </location>
</feature>
<dbReference type="InterPro" id="IPR004827">
    <property type="entry name" value="bZIP"/>
</dbReference>
<evidence type="ECO:0000256" key="3">
    <source>
        <dbReference type="SAM" id="MobiDB-lite"/>
    </source>
</evidence>
<dbReference type="Pfam" id="PF10297">
    <property type="entry name" value="Hap4_Hap_bind"/>
    <property type="match status" value="1"/>
</dbReference>
<name>U4L420_PYROM</name>
<dbReference type="PROSITE" id="PS00036">
    <property type="entry name" value="BZIP_BASIC"/>
    <property type="match status" value="1"/>
</dbReference>
<dbReference type="STRING" id="1076935.U4L420"/>
<dbReference type="InterPro" id="IPR050936">
    <property type="entry name" value="AP-1-like"/>
</dbReference>
<protein>
    <recommendedName>
        <fullName evidence="4">BZIP domain-containing protein</fullName>
    </recommendedName>
</protein>
<dbReference type="PANTHER" id="PTHR40621:SF7">
    <property type="entry name" value="BZIP DOMAIN-CONTAINING PROTEIN"/>
    <property type="match status" value="1"/>
</dbReference>
<dbReference type="PANTHER" id="PTHR40621">
    <property type="entry name" value="TRANSCRIPTION FACTOR KAPC-RELATED"/>
    <property type="match status" value="1"/>
</dbReference>
<dbReference type="EMBL" id="HF935545">
    <property type="protein sequence ID" value="CCX10479.1"/>
    <property type="molecule type" value="Genomic_DNA"/>
</dbReference>
<dbReference type="Proteomes" id="UP000018144">
    <property type="component" value="Unassembled WGS sequence"/>
</dbReference>
<sequence>MSSASSPIAIASPAPTSSIGSPCPTLAPRASPAVQSPVDNPGIITHKEWVVPPRPKPGRKPATDTPPTKRKAQNRAAQRAFRERRAARVNELEEKLKEVGSETEQRLEEYKAQIALLTKNNSDLAQQNAVLKLENEGLRRDLAEVKSISTCAAPSPQKLTQVASPAPSSEGAANTPCGGDCSCSDAIDKVLCDKPLDPSLCSICRESSCNCIKAPIINLSDNSVESKPLIDTSNEIASQSKRATSPIIAPSKRGRFEYLSDYETDFTTAYLPRRGSAMSTISHISAMPDPCGFCSDGTPCVCAEMASAMDMEDSEDEEGGMHMKLAPILGSEYGMQSPPKWTIDDPIPLTLKRMIGLDKPLPIQPTLTRPPRVIAPSTNKSSGCKPGGCAQCKADPMSTLFCQSVATRMKNATSSGATASAAVSIPAGCCGGGGRAGGCCKDIENAVGSPATAAPSVPLPRRKKAAPPAQTLDPEKTYIPCSAAYQTLSRHRAFDEAASDLGALVRPLVIQSMDGSCPQVEVSSVRDVLKMMDRKFGRD</sequence>
<keyword evidence="2" id="KW-0539">Nucleus</keyword>
<proteinExistence type="predicted"/>
<feature type="region of interest" description="Disordered" evidence="3">
    <location>
        <begin position="451"/>
        <end position="471"/>
    </location>
</feature>
<dbReference type="GO" id="GO:0090575">
    <property type="term" value="C:RNA polymerase II transcription regulator complex"/>
    <property type="evidence" value="ECO:0007669"/>
    <property type="project" value="TreeGrafter"/>
</dbReference>
<comment type="subcellular location">
    <subcellularLocation>
        <location evidence="1">Nucleus</location>
    </subcellularLocation>
</comment>
<feature type="compositionally biased region" description="Low complexity" evidence="3">
    <location>
        <begin position="1"/>
        <end position="22"/>
    </location>
</feature>
<evidence type="ECO:0000313" key="5">
    <source>
        <dbReference type="EMBL" id="CCX10479.1"/>
    </source>
</evidence>
<evidence type="ECO:0000313" key="6">
    <source>
        <dbReference type="Proteomes" id="UP000018144"/>
    </source>
</evidence>
<dbReference type="Gene3D" id="1.20.5.170">
    <property type="match status" value="1"/>
</dbReference>
<dbReference type="eggNOG" id="ENOG502QUE5">
    <property type="taxonomic scope" value="Eukaryota"/>
</dbReference>
<dbReference type="GO" id="GO:0001228">
    <property type="term" value="F:DNA-binding transcription activator activity, RNA polymerase II-specific"/>
    <property type="evidence" value="ECO:0007669"/>
    <property type="project" value="TreeGrafter"/>
</dbReference>
<organism evidence="5 6">
    <name type="scientific">Pyronema omphalodes (strain CBS 100304)</name>
    <name type="common">Pyronema confluens</name>
    <dbReference type="NCBI Taxonomy" id="1076935"/>
    <lineage>
        <taxon>Eukaryota</taxon>
        <taxon>Fungi</taxon>
        <taxon>Dikarya</taxon>
        <taxon>Ascomycota</taxon>
        <taxon>Pezizomycotina</taxon>
        <taxon>Pezizomycetes</taxon>
        <taxon>Pezizales</taxon>
        <taxon>Pyronemataceae</taxon>
        <taxon>Pyronema</taxon>
    </lineage>
</organism>
<accession>U4L420</accession>
<evidence type="ECO:0000259" key="4">
    <source>
        <dbReference type="PROSITE" id="PS00036"/>
    </source>
</evidence>
<feature type="region of interest" description="Disordered" evidence="3">
    <location>
        <begin position="1"/>
        <end position="83"/>
    </location>
</feature>
<keyword evidence="6" id="KW-1185">Reference proteome</keyword>